<evidence type="ECO:0000313" key="1">
    <source>
        <dbReference type="EMBL" id="TFB53647.1"/>
    </source>
</evidence>
<reference evidence="1 2" key="1">
    <citation type="submission" date="2019-03" db="EMBL/GenBank/DDBJ databases">
        <title>Genomics of glacier-inhabiting Cryobacterium strains.</title>
        <authorList>
            <person name="Liu Q."/>
            <person name="Xin Y.-H."/>
        </authorList>
    </citation>
    <scope>NUCLEOTIDE SEQUENCE [LARGE SCALE GENOMIC DNA]</scope>
    <source>
        <strain evidence="1 2">Sr47</strain>
    </source>
</reference>
<proteinExistence type="predicted"/>
<dbReference type="Proteomes" id="UP000297866">
    <property type="component" value="Unassembled WGS sequence"/>
</dbReference>
<dbReference type="EMBL" id="SOEZ01000024">
    <property type="protein sequence ID" value="TFB53647.1"/>
    <property type="molecule type" value="Genomic_DNA"/>
</dbReference>
<sequence length="275" mass="29857">MKFARFRELEKRRVDSSNSIWSIIVGSKMAASTLQLTKGSSHTLAEMFPSLEHVARFDMRSDKAAALLGEAEIEMCTMGMAHAIALHEDFVKSCLEMLIPSGKFSKTKLANAKTVNAHEYFAEASGHTFDVDALALFHVTRLTRNCHIHAGGLVDTRLVKAFNCMTPGQQSLWSNLTGESIAVPAVGSRALVGVGGLVATLAIGKRLAYDVNLGLQTAISRESWADIAADEYFSVGSKRPKDPSSLRALRGYLKGGFAPLALTDDELQSAIDRRK</sequence>
<name>A0A4R8UI31_9MICO</name>
<protein>
    <submittedName>
        <fullName evidence="1">Uncharacterized protein</fullName>
    </submittedName>
</protein>
<dbReference type="RefSeq" id="WP_134488679.1">
    <property type="nucleotide sequence ID" value="NZ_SOEZ01000024.1"/>
</dbReference>
<organism evidence="1 2">
    <name type="scientific">Cryobacterium tagatosivorans</name>
    <dbReference type="NCBI Taxonomy" id="1259199"/>
    <lineage>
        <taxon>Bacteria</taxon>
        <taxon>Bacillati</taxon>
        <taxon>Actinomycetota</taxon>
        <taxon>Actinomycetes</taxon>
        <taxon>Micrococcales</taxon>
        <taxon>Microbacteriaceae</taxon>
        <taxon>Cryobacterium</taxon>
    </lineage>
</organism>
<keyword evidence="2" id="KW-1185">Reference proteome</keyword>
<accession>A0A4R8UI31</accession>
<evidence type="ECO:0000313" key="2">
    <source>
        <dbReference type="Proteomes" id="UP000297866"/>
    </source>
</evidence>
<comment type="caution">
    <text evidence="1">The sequence shown here is derived from an EMBL/GenBank/DDBJ whole genome shotgun (WGS) entry which is preliminary data.</text>
</comment>
<gene>
    <name evidence="1" type="ORF">E3O23_04785</name>
</gene>
<dbReference type="AlphaFoldDB" id="A0A4R8UI31"/>
<dbReference type="OrthoDB" id="4044896at2"/>